<comment type="caution">
    <text evidence="1">The sequence shown here is derived from an EMBL/GenBank/DDBJ whole genome shotgun (WGS) entry which is preliminary data.</text>
</comment>
<dbReference type="SUPFAM" id="SSF160104">
    <property type="entry name" value="Acetoacetate decarboxylase-like"/>
    <property type="match status" value="1"/>
</dbReference>
<dbReference type="AlphaFoldDB" id="A0A2A9FGP3"/>
<accession>A0A2A9FGP3</accession>
<protein>
    <submittedName>
        <fullName evidence="1">Acetoacetate decarboxylase</fullName>
    </submittedName>
</protein>
<dbReference type="EMBL" id="PDJK01000002">
    <property type="protein sequence ID" value="PFG49936.1"/>
    <property type="molecule type" value="Genomic_DNA"/>
</dbReference>
<dbReference type="InterPro" id="IPR023375">
    <property type="entry name" value="ADC_dom_sf"/>
</dbReference>
<sequence>MSIRFPNVFSCTGRSLLFDEPDPVDFRALAGPGVPADLIERLVARRFVVTTSQVESTTSAQHSIRFAETIVKVPVHWGGEDFLFPVVTFVDNEHSLIRGYLLGFHKVFAAPQAGTDGLVLQAGDLALDLRAEPGPADWASPDIPPEHGYPFLLWTDYSLAPGVSSHGYRRLTTESYTRHSVSAMRPAHPEQRIAGRQVTARMMYEIRDSFVLTGSVPAQVEAHA</sequence>
<dbReference type="InterPro" id="IPR010451">
    <property type="entry name" value="Acetoacetate_decarboxylase"/>
</dbReference>
<dbReference type="RefSeq" id="WP_098513765.1">
    <property type="nucleotide sequence ID" value="NZ_JBIAKZ010000028.1"/>
</dbReference>
<dbReference type="Pfam" id="PF06314">
    <property type="entry name" value="ADC"/>
    <property type="match status" value="1"/>
</dbReference>
<keyword evidence="2" id="KW-1185">Reference proteome</keyword>
<organism evidence="1 2">
    <name type="scientific">Amycolatopsis sulphurea</name>
    <dbReference type="NCBI Taxonomy" id="76022"/>
    <lineage>
        <taxon>Bacteria</taxon>
        <taxon>Bacillati</taxon>
        <taxon>Actinomycetota</taxon>
        <taxon>Actinomycetes</taxon>
        <taxon>Pseudonocardiales</taxon>
        <taxon>Pseudonocardiaceae</taxon>
        <taxon>Amycolatopsis</taxon>
    </lineage>
</organism>
<dbReference type="Gene3D" id="2.40.400.10">
    <property type="entry name" value="Acetoacetate decarboxylase-like"/>
    <property type="match status" value="1"/>
</dbReference>
<gene>
    <name evidence="1" type="ORF">ATK36_5130</name>
</gene>
<proteinExistence type="predicted"/>
<dbReference type="GO" id="GO:0016829">
    <property type="term" value="F:lyase activity"/>
    <property type="evidence" value="ECO:0007669"/>
    <property type="project" value="InterPro"/>
</dbReference>
<reference evidence="1 2" key="1">
    <citation type="submission" date="2017-10" db="EMBL/GenBank/DDBJ databases">
        <title>Sequencing the genomes of 1000 actinobacteria strains.</title>
        <authorList>
            <person name="Klenk H.-P."/>
        </authorList>
    </citation>
    <scope>NUCLEOTIDE SEQUENCE [LARGE SCALE GENOMIC DNA]</scope>
    <source>
        <strain evidence="1 2">DSM 46092</strain>
    </source>
</reference>
<dbReference type="Proteomes" id="UP000243542">
    <property type="component" value="Unassembled WGS sequence"/>
</dbReference>
<name>A0A2A9FGP3_9PSEU</name>
<evidence type="ECO:0000313" key="1">
    <source>
        <dbReference type="EMBL" id="PFG49936.1"/>
    </source>
</evidence>
<evidence type="ECO:0000313" key="2">
    <source>
        <dbReference type="Proteomes" id="UP000243542"/>
    </source>
</evidence>